<feature type="domain" description="EF-hand" evidence="2">
    <location>
        <begin position="41"/>
        <end position="76"/>
    </location>
</feature>
<proteinExistence type="predicted"/>
<comment type="caution">
    <text evidence="3">The sequence shown here is derived from an EMBL/GenBank/DDBJ whole genome shotgun (WGS) entry which is preliminary data.</text>
</comment>
<dbReference type="InterPro" id="IPR002048">
    <property type="entry name" value="EF_hand_dom"/>
</dbReference>
<sequence>MSTISLSNISNQITSNIFSKLDTNNTGYIDASTLSKAFNNDTDQGVSSLVSSLDSDGDSKITKSELSKGIENLFNQLQSASNQASSTQGMPPPPPGGQGGMPPPPPPGGQEEDEGLTKDQMQEVASNTDDSSLKELLNTVSSNFDAADTDGDGKVTRDEAMAYQQSQNGDSTSVSSATSTQSTSSKALEQIAKLIKSYGLDGDTSSSSLSTAA</sequence>
<feature type="domain" description="EF-hand" evidence="2">
    <location>
        <begin position="144"/>
        <end position="170"/>
    </location>
</feature>
<dbReference type="InterPro" id="IPR011992">
    <property type="entry name" value="EF-hand-dom_pair"/>
</dbReference>
<feature type="compositionally biased region" description="Low complexity" evidence="1">
    <location>
        <begin position="171"/>
        <end position="185"/>
    </location>
</feature>
<dbReference type="SUPFAM" id="SSF47473">
    <property type="entry name" value="EF-hand"/>
    <property type="match status" value="1"/>
</dbReference>
<organism evidence="3 4">
    <name type="scientific">Methylophilus aquaticus</name>
    <dbReference type="NCBI Taxonomy" id="1971610"/>
    <lineage>
        <taxon>Bacteria</taxon>
        <taxon>Pseudomonadati</taxon>
        <taxon>Pseudomonadota</taxon>
        <taxon>Betaproteobacteria</taxon>
        <taxon>Nitrosomonadales</taxon>
        <taxon>Methylophilaceae</taxon>
        <taxon>Methylophilus</taxon>
    </lineage>
</organism>
<evidence type="ECO:0000256" key="1">
    <source>
        <dbReference type="SAM" id="MobiDB-lite"/>
    </source>
</evidence>
<protein>
    <submittedName>
        <fullName evidence="3">EF-hand domain-containing protein</fullName>
    </submittedName>
</protein>
<keyword evidence="4" id="KW-1185">Reference proteome</keyword>
<feature type="compositionally biased region" description="Basic and acidic residues" evidence="1">
    <location>
        <begin position="151"/>
        <end position="160"/>
    </location>
</feature>
<dbReference type="Proteomes" id="UP001225906">
    <property type="component" value="Unassembled WGS sequence"/>
</dbReference>
<name>A0ABT9JVX3_9PROT</name>
<dbReference type="SMART" id="SM00054">
    <property type="entry name" value="EFh"/>
    <property type="match status" value="3"/>
</dbReference>
<dbReference type="Pfam" id="PF13202">
    <property type="entry name" value="EF-hand_5"/>
    <property type="match status" value="1"/>
</dbReference>
<accession>A0ABT9JVX3</accession>
<dbReference type="PROSITE" id="PS50222">
    <property type="entry name" value="EF_HAND_2"/>
    <property type="match status" value="2"/>
</dbReference>
<dbReference type="EMBL" id="JAVCAP010000032">
    <property type="protein sequence ID" value="MDP8568740.1"/>
    <property type="molecule type" value="Genomic_DNA"/>
</dbReference>
<dbReference type="RefSeq" id="WP_306390492.1">
    <property type="nucleotide sequence ID" value="NZ_JAVCAP010000032.1"/>
</dbReference>
<feature type="compositionally biased region" description="Pro residues" evidence="1">
    <location>
        <begin position="90"/>
        <end position="108"/>
    </location>
</feature>
<dbReference type="Gene3D" id="1.10.238.10">
    <property type="entry name" value="EF-hand"/>
    <property type="match status" value="2"/>
</dbReference>
<feature type="region of interest" description="Disordered" evidence="1">
    <location>
        <begin position="79"/>
        <end position="187"/>
    </location>
</feature>
<evidence type="ECO:0000259" key="2">
    <source>
        <dbReference type="PROSITE" id="PS50222"/>
    </source>
</evidence>
<evidence type="ECO:0000313" key="3">
    <source>
        <dbReference type="EMBL" id="MDP8568740.1"/>
    </source>
</evidence>
<feature type="compositionally biased region" description="Low complexity" evidence="1">
    <location>
        <begin position="79"/>
        <end position="89"/>
    </location>
</feature>
<evidence type="ECO:0000313" key="4">
    <source>
        <dbReference type="Proteomes" id="UP001225906"/>
    </source>
</evidence>
<gene>
    <name evidence="3" type="ORF">Q9291_12860</name>
</gene>
<reference evidence="4" key="1">
    <citation type="journal article" date="2019" name="Int. J. Syst. Evol. Microbiol.">
        <title>The Global Catalogue of Microorganisms (GCM) 10K type strain sequencing project: providing services to taxonomists for standard genome sequencing and annotation.</title>
        <authorList>
            <consortium name="The Broad Institute Genomics Platform"/>
            <consortium name="The Broad Institute Genome Sequencing Center for Infectious Disease"/>
            <person name="Wu L."/>
            <person name="Ma J."/>
        </authorList>
    </citation>
    <scope>NUCLEOTIDE SEQUENCE [LARGE SCALE GENOMIC DNA]</scope>
    <source>
        <strain evidence="4">VKM B-3159</strain>
    </source>
</reference>